<dbReference type="Proteomes" id="UP000319986">
    <property type="component" value="Unassembled WGS sequence"/>
</dbReference>
<organism evidence="2 3">
    <name type="scientific">Corynebacterium variabile</name>
    <dbReference type="NCBI Taxonomy" id="1727"/>
    <lineage>
        <taxon>Bacteria</taxon>
        <taxon>Bacillati</taxon>
        <taxon>Actinomycetota</taxon>
        <taxon>Actinomycetes</taxon>
        <taxon>Mycobacteriales</taxon>
        <taxon>Corynebacteriaceae</taxon>
        <taxon>Corynebacterium</taxon>
    </lineage>
</organism>
<gene>
    <name evidence="2" type="ORF">CVA01_08140</name>
</gene>
<sequence>MHDATLADLIAELDAGHLIPGDSPLHQAMHRQSQEAIRITTELNERDLPRRGGRPRPAQ</sequence>
<name>A0A4Y4C2Z5_9CORY</name>
<evidence type="ECO:0000256" key="1">
    <source>
        <dbReference type="SAM" id="MobiDB-lite"/>
    </source>
</evidence>
<protein>
    <submittedName>
        <fullName evidence="2">Uncharacterized protein</fullName>
    </submittedName>
</protein>
<evidence type="ECO:0000313" key="2">
    <source>
        <dbReference type="EMBL" id="GEC85500.1"/>
    </source>
</evidence>
<dbReference type="EMBL" id="BJNT01000005">
    <property type="protein sequence ID" value="GEC85500.1"/>
    <property type="molecule type" value="Genomic_DNA"/>
</dbReference>
<dbReference type="GeneID" id="82889132"/>
<accession>A0A4Y4C2Z5</accession>
<comment type="caution">
    <text evidence="2">The sequence shown here is derived from an EMBL/GenBank/DDBJ whole genome shotgun (WGS) entry which is preliminary data.</text>
</comment>
<reference evidence="2 3" key="1">
    <citation type="submission" date="2019-06" db="EMBL/GenBank/DDBJ databases">
        <title>Whole genome shotgun sequence of Corynebacterium variabile NBRC 15286.</title>
        <authorList>
            <person name="Hosoyama A."/>
            <person name="Uohara A."/>
            <person name="Ohji S."/>
            <person name="Ichikawa N."/>
        </authorList>
    </citation>
    <scope>NUCLEOTIDE SEQUENCE [LARGE SCALE GENOMIC DNA]</scope>
    <source>
        <strain evidence="2 3">NBRC 15286</strain>
    </source>
</reference>
<proteinExistence type="predicted"/>
<feature type="region of interest" description="Disordered" evidence="1">
    <location>
        <begin position="40"/>
        <end position="59"/>
    </location>
</feature>
<dbReference type="AlphaFoldDB" id="A0A4Y4C2Z5"/>
<dbReference type="RefSeq" id="WP_244938133.1">
    <property type="nucleotide sequence ID" value="NZ_BJNT01000005.1"/>
</dbReference>
<evidence type="ECO:0000313" key="3">
    <source>
        <dbReference type="Proteomes" id="UP000319986"/>
    </source>
</evidence>